<reference evidence="6" key="1">
    <citation type="journal article" date="2022" name="Int. J. Mol. Sci.">
        <title>Draft Genome of Tanacetum Coccineum: Genomic Comparison of Closely Related Tanacetum-Family Plants.</title>
        <authorList>
            <person name="Yamashiro T."/>
            <person name="Shiraishi A."/>
            <person name="Nakayama K."/>
            <person name="Satake H."/>
        </authorList>
    </citation>
    <scope>NUCLEOTIDE SEQUENCE</scope>
</reference>
<evidence type="ECO:0000259" key="5">
    <source>
        <dbReference type="PROSITE" id="PS50994"/>
    </source>
</evidence>
<dbReference type="Pfam" id="PF07727">
    <property type="entry name" value="RVT_2"/>
    <property type="match status" value="1"/>
</dbReference>
<evidence type="ECO:0000256" key="4">
    <source>
        <dbReference type="SAM" id="MobiDB-lite"/>
    </source>
</evidence>
<protein>
    <submittedName>
        <fullName evidence="6">Ribonuclease H-like domain-containing protein</fullName>
    </submittedName>
</protein>
<dbReference type="EMBL" id="BQNB010015033">
    <property type="protein sequence ID" value="GJT35243.1"/>
    <property type="molecule type" value="Genomic_DNA"/>
</dbReference>
<dbReference type="Pfam" id="PF22936">
    <property type="entry name" value="Pol_BBD"/>
    <property type="match status" value="1"/>
</dbReference>
<dbReference type="SUPFAM" id="SSF53098">
    <property type="entry name" value="Ribonuclease H-like"/>
    <property type="match status" value="1"/>
</dbReference>
<dbReference type="InterPro" id="IPR057670">
    <property type="entry name" value="SH3_retrovirus"/>
</dbReference>
<dbReference type="InterPro" id="IPR001584">
    <property type="entry name" value="Integrase_cat-core"/>
</dbReference>
<feature type="compositionally biased region" description="Low complexity" evidence="4">
    <location>
        <begin position="1029"/>
        <end position="1051"/>
    </location>
</feature>
<keyword evidence="3" id="KW-0378">Hydrolase</keyword>
<feature type="region of interest" description="Disordered" evidence="4">
    <location>
        <begin position="1029"/>
        <end position="1090"/>
    </location>
</feature>
<keyword evidence="1" id="KW-0645">Protease</keyword>
<dbReference type="InterPro" id="IPR039537">
    <property type="entry name" value="Retrotran_Ty1/copia-like"/>
</dbReference>
<evidence type="ECO:0000256" key="2">
    <source>
        <dbReference type="ARBA" id="ARBA00022723"/>
    </source>
</evidence>
<evidence type="ECO:0000256" key="3">
    <source>
        <dbReference type="ARBA" id="ARBA00022801"/>
    </source>
</evidence>
<dbReference type="PANTHER" id="PTHR42648">
    <property type="entry name" value="TRANSPOSASE, PUTATIVE-RELATED"/>
    <property type="match status" value="1"/>
</dbReference>
<evidence type="ECO:0000256" key="1">
    <source>
        <dbReference type="ARBA" id="ARBA00022670"/>
    </source>
</evidence>
<dbReference type="Gene3D" id="3.30.420.10">
    <property type="entry name" value="Ribonuclease H-like superfamily/Ribonuclease H"/>
    <property type="match status" value="1"/>
</dbReference>
<name>A0ABQ5D8C5_9ASTR</name>
<sequence>MKKGLGYHDVAPPHPLTLNAPTKLDLSYSGLDEFKEPKFQGYGHRDTMLKSIFVSKENTDSSLPKEQVPVDEISSVFVDENSSVESPLNVDKETVFILINCPQHQRKRMVTGNNYNKVDFNYYAKTSHLRTHRNMTPRAVLLKSGLTPLSTARPVYTAQPKQIVHSARSMSQFSNQAQSTVKRPFYNKTTLTNRYFNQKVNTARPRAVNTARPYTTPVNTVRENGVNVVKTLACWVWRPTKPNGASFVFNRYNYIDARGRSNGCSRHMTRNIAYLSDFKEFDGVYITFGGGAYGGRITGKGTLKTNSLDFKDVYFVNDLKFNLFSVSQMCDKKNYVLFTDTECLVLSPNFMLPDESQILLKILREDNMYSFDIKNIVPKRSLTCLDETSEILKNFIKEIENLVDKKVKIIRCDNGKEFKNKVMDDFCREKGIRREYNVARTLQQNGVAERRNKTLIEAARTILADSKSPTTFWVSILNTLDNLGKFDGKSDEGFFVGYSLNSKAFRVYNTITKKVEENLHIGFLENKPMIEGKYPKWLFDIDSLTQSMNYVPVTAGTSTNESAGTQGDLNAGTFIGKKGTSQDCIVMFFNDEDEPEVDLGNIPKSYAVPTTPNTRIHKDHLIKTVIGDMQSSIQTRRMTKPTSEQGFLSAVYKGKTHEDLHTCLFACFLSQEEQKRIFKALTRIKAIRLFLAYASFMGFMVYQMDVKSALLYGPIEEEVYVCQPPGFEDPNHPDKVYKVVKALYGQTQDGRVKTTGGYQFLGNMLISWQCKKQTMVATSITEAEYVSTANLLTKGFDAGRFQYLVSREANCAHKNESKNIRQKCQSNRNVKRGRDTKVPQSGGPTIKVGDEAVHKELGDRMERAATTPSSLEVEQDSGHHETDGIDGICTELYEITTATASTNANGQVELTASIDRKVKTIIEASLRRHLKLEDNGGITSLPNTKIFEQLALMGPKKTAWEQNLDSTHKFLMYPRFIQICLNKQRRLLQPHTRTYPTPILTQKVFSNMKRVSRGYSGVEFPLFPTMITPPETSPSRITSSPSLSPKPSFLPQYTPISAPSTSQPPNTQAISGAEEAAPMPHESPLHSVHSLGRDEGSLLLALKYVD</sequence>
<dbReference type="Proteomes" id="UP001151760">
    <property type="component" value="Unassembled WGS sequence"/>
</dbReference>
<gene>
    <name evidence="6" type="ORF">Tco_0925662</name>
</gene>
<dbReference type="InterPro" id="IPR013103">
    <property type="entry name" value="RVT_2"/>
</dbReference>
<organism evidence="6 7">
    <name type="scientific">Tanacetum coccineum</name>
    <dbReference type="NCBI Taxonomy" id="301880"/>
    <lineage>
        <taxon>Eukaryota</taxon>
        <taxon>Viridiplantae</taxon>
        <taxon>Streptophyta</taxon>
        <taxon>Embryophyta</taxon>
        <taxon>Tracheophyta</taxon>
        <taxon>Spermatophyta</taxon>
        <taxon>Magnoliopsida</taxon>
        <taxon>eudicotyledons</taxon>
        <taxon>Gunneridae</taxon>
        <taxon>Pentapetalae</taxon>
        <taxon>asterids</taxon>
        <taxon>campanulids</taxon>
        <taxon>Asterales</taxon>
        <taxon>Asteraceae</taxon>
        <taxon>Asteroideae</taxon>
        <taxon>Anthemideae</taxon>
        <taxon>Anthemidinae</taxon>
        <taxon>Tanacetum</taxon>
    </lineage>
</organism>
<dbReference type="InterPro" id="IPR036397">
    <property type="entry name" value="RNaseH_sf"/>
</dbReference>
<feature type="domain" description="Integrase catalytic" evidence="5">
    <location>
        <begin position="344"/>
        <end position="457"/>
    </location>
</feature>
<proteinExistence type="predicted"/>
<evidence type="ECO:0000313" key="6">
    <source>
        <dbReference type="EMBL" id="GJT35243.1"/>
    </source>
</evidence>
<comment type="caution">
    <text evidence="6">The sequence shown here is derived from an EMBL/GenBank/DDBJ whole genome shotgun (WGS) entry which is preliminary data.</text>
</comment>
<feature type="compositionally biased region" description="Polar residues" evidence="4">
    <location>
        <begin position="1054"/>
        <end position="1070"/>
    </location>
</feature>
<dbReference type="PROSITE" id="PS50994">
    <property type="entry name" value="INTEGRASE"/>
    <property type="match status" value="1"/>
</dbReference>
<feature type="region of interest" description="Disordered" evidence="4">
    <location>
        <begin position="862"/>
        <end position="881"/>
    </location>
</feature>
<dbReference type="Pfam" id="PF25597">
    <property type="entry name" value="SH3_retrovirus"/>
    <property type="match status" value="1"/>
</dbReference>
<keyword evidence="2" id="KW-0479">Metal-binding</keyword>
<keyword evidence="7" id="KW-1185">Reference proteome</keyword>
<dbReference type="InterPro" id="IPR054722">
    <property type="entry name" value="PolX-like_BBD"/>
</dbReference>
<accession>A0ABQ5D8C5</accession>
<dbReference type="InterPro" id="IPR012337">
    <property type="entry name" value="RNaseH-like_sf"/>
</dbReference>
<dbReference type="PANTHER" id="PTHR42648:SF32">
    <property type="entry name" value="RIBONUCLEASE H-LIKE DOMAIN, GAG-PRE-INTEGRASE DOMAIN PROTEIN-RELATED"/>
    <property type="match status" value="1"/>
</dbReference>
<evidence type="ECO:0000313" key="7">
    <source>
        <dbReference type="Proteomes" id="UP001151760"/>
    </source>
</evidence>
<reference evidence="6" key="2">
    <citation type="submission" date="2022-01" db="EMBL/GenBank/DDBJ databases">
        <authorList>
            <person name="Yamashiro T."/>
            <person name="Shiraishi A."/>
            <person name="Satake H."/>
            <person name="Nakayama K."/>
        </authorList>
    </citation>
    <scope>NUCLEOTIDE SEQUENCE</scope>
</reference>